<accession>F0SVW4</accession>
<dbReference type="EMBL" id="CP002547">
    <property type="protein sequence ID" value="ADY55670.1"/>
    <property type="molecule type" value="Genomic_DNA"/>
</dbReference>
<feature type="coiled-coil region" evidence="1">
    <location>
        <begin position="7"/>
        <end position="41"/>
    </location>
</feature>
<protein>
    <submittedName>
        <fullName evidence="2">Uncharacterized protein</fullName>
    </submittedName>
</protein>
<reference evidence="2 3" key="1">
    <citation type="journal article" date="2011" name="Stand. Genomic Sci.">
        <title>Complete genome sequence of Syntrophobotulus glycolicus type strain (FlGlyR).</title>
        <authorList>
            <person name="Han C."/>
            <person name="Mwirichia R."/>
            <person name="Chertkov O."/>
            <person name="Held B."/>
            <person name="Lapidus A."/>
            <person name="Nolan M."/>
            <person name="Lucas S."/>
            <person name="Hammon N."/>
            <person name="Deshpande S."/>
            <person name="Cheng J.F."/>
            <person name="Tapia R."/>
            <person name="Goodwin L."/>
            <person name="Pitluck S."/>
            <person name="Huntemann M."/>
            <person name="Liolios K."/>
            <person name="Ivanova N."/>
            <person name="Pagani I."/>
            <person name="Mavromatis K."/>
            <person name="Ovchinikova G."/>
            <person name="Pati A."/>
            <person name="Chen A."/>
            <person name="Palaniappan K."/>
            <person name="Land M."/>
            <person name="Hauser L."/>
            <person name="Brambilla E.M."/>
            <person name="Rohde M."/>
            <person name="Spring S."/>
            <person name="Sikorski J."/>
            <person name="Goker M."/>
            <person name="Woyke T."/>
            <person name="Bristow J."/>
            <person name="Eisen J.A."/>
            <person name="Markowitz V."/>
            <person name="Hugenholtz P."/>
            <person name="Kyrpides N.C."/>
            <person name="Klenk H.P."/>
            <person name="Detter J.C."/>
        </authorList>
    </citation>
    <scope>NUCLEOTIDE SEQUENCE [LARGE SCALE GENOMIC DNA]</scope>
    <source>
        <strain evidence="3">DSM 8271 / FlGlyR</strain>
    </source>
</reference>
<dbReference type="KEGG" id="sgy:Sgly_1365"/>
<dbReference type="OrthoDB" id="1812844at2"/>
<organism evidence="2 3">
    <name type="scientific">Syntrophobotulus glycolicus (strain DSM 8271 / FlGlyR)</name>
    <dbReference type="NCBI Taxonomy" id="645991"/>
    <lineage>
        <taxon>Bacteria</taxon>
        <taxon>Bacillati</taxon>
        <taxon>Bacillota</taxon>
        <taxon>Clostridia</taxon>
        <taxon>Eubacteriales</taxon>
        <taxon>Desulfitobacteriaceae</taxon>
        <taxon>Syntrophobotulus</taxon>
    </lineage>
</organism>
<sequence>MDKLDLILEKLESLERIEADIRGLKNNNRSINDKLDVLSEKVQQTWIAVKEVQEELTDNSLKIKMIDNKVKAL</sequence>
<evidence type="ECO:0000313" key="3">
    <source>
        <dbReference type="Proteomes" id="UP000007488"/>
    </source>
</evidence>
<dbReference type="Proteomes" id="UP000007488">
    <property type="component" value="Chromosome"/>
</dbReference>
<keyword evidence="3" id="KW-1185">Reference proteome</keyword>
<dbReference type="eggNOG" id="ENOG502ZSS9">
    <property type="taxonomic scope" value="Bacteria"/>
</dbReference>
<dbReference type="AlphaFoldDB" id="F0SVW4"/>
<gene>
    <name evidence="2" type="ordered locus">Sgly_1365</name>
</gene>
<name>F0SVW4_SYNGF</name>
<dbReference type="RefSeq" id="WP_013624540.1">
    <property type="nucleotide sequence ID" value="NC_015172.1"/>
</dbReference>
<proteinExistence type="predicted"/>
<keyword evidence="1" id="KW-0175">Coiled coil</keyword>
<evidence type="ECO:0000256" key="1">
    <source>
        <dbReference type="SAM" id="Coils"/>
    </source>
</evidence>
<evidence type="ECO:0000313" key="2">
    <source>
        <dbReference type="EMBL" id="ADY55670.1"/>
    </source>
</evidence>
<dbReference type="HOGENOM" id="CLU_192812_0_0_9"/>
<reference evidence="3" key="2">
    <citation type="submission" date="2011-02" db="EMBL/GenBank/DDBJ databases">
        <title>The complete genome of Syntrophobotulus glycolicus DSM 8271.</title>
        <authorList>
            <person name="Lucas S."/>
            <person name="Copeland A."/>
            <person name="Lapidus A."/>
            <person name="Bruce D."/>
            <person name="Goodwin L."/>
            <person name="Pitluck S."/>
            <person name="Kyrpides N."/>
            <person name="Mavromatis K."/>
            <person name="Pagani I."/>
            <person name="Ivanova N."/>
            <person name="Mikhailova N."/>
            <person name="Chertkov O."/>
            <person name="Held B."/>
            <person name="Detter J.C."/>
            <person name="Tapia R."/>
            <person name="Han C."/>
            <person name="Land M."/>
            <person name="Hauser L."/>
            <person name="Markowitz V."/>
            <person name="Cheng J.-F."/>
            <person name="Hugenholtz P."/>
            <person name="Woyke T."/>
            <person name="Wu D."/>
            <person name="Spring S."/>
            <person name="Schroeder M."/>
            <person name="Brambilla E."/>
            <person name="Klenk H.-P."/>
            <person name="Eisen J.A."/>
        </authorList>
    </citation>
    <scope>NUCLEOTIDE SEQUENCE [LARGE SCALE GENOMIC DNA]</scope>
    <source>
        <strain evidence="3">DSM 8271 / FlGlyR</strain>
    </source>
</reference>